<dbReference type="OrthoDB" id="9814290at2"/>
<dbReference type="GO" id="GO:0017004">
    <property type="term" value="P:cytochrome complex assembly"/>
    <property type="evidence" value="ECO:0007669"/>
    <property type="project" value="UniProtKB-KW"/>
</dbReference>
<evidence type="ECO:0000313" key="11">
    <source>
        <dbReference type="EMBL" id="SMO65846.1"/>
    </source>
</evidence>
<feature type="transmembrane region" description="Helical" evidence="9">
    <location>
        <begin position="76"/>
        <end position="99"/>
    </location>
</feature>
<feature type="domain" description="Cytochrome c assembly protein" evidence="10">
    <location>
        <begin position="34"/>
        <end position="159"/>
    </location>
</feature>
<dbReference type="InterPro" id="IPR003557">
    <property type="entry name" value="Cyt_c_biogenesis_CcmC"/>
</dbReference>
<feature type="transmembrane region" description="Helical" evidence="9">
    <location>
        <begin position="139"/>
        <end position="159"/>
    </location>
</feature>
<evidence type="ECO:0000256" key="2">
    <source>
        <dbReference type="ARBA" id="ARBA00004141"/>
    </source>
</evidence>
<feature type="transmembrane region" description="Helical" evidence="9">
    <location>
        <begin position="5"/>
        <end position="24"/>
    </location>
</feature>
<evidence type="ECO:0000256" key="3">
    <source>
        <dbReference type="ARBA" id="ARBA00005840"/>
    </source>
</evidence>
<evidence type="ECO:0000259" key="10">
    <source>
        <dbReference type="Pfam" id="PF01578"/>
    </source>
</evidence>
<keyword evidence="5 9" id="KW-0812">Transmembrane</keyword>
<organism evidence="11 12">
    <name type="scientific">Solitalea koreensis</name>
    <dbReference type="NCBI Taxonomy" id="543615"/>
    <lineage>
        <taxon>Bacteria</taxon>
        <taxon>Pseudomonadati</taxon>
        <taxon>Bacteroidota</taxon>
        <taxon>Sphingobacteriia</taxon>
        <taxon>Sphingobacteriales</taxon>
        <taxon>Sphingobacteriaceae</taxon>
        <taxon>Solitalea</taxon>
    </lineage>
</organism>
<evidence type="ECO:0000256" key="7">
    <source>
        <dbReference type="ARBA" id="ARBA00022989"/>
    </source>
</evidence>
<reference evidence="11 12" key="1">
    <citation type="submission" date="2017-05" db="EMBL/GenBank/DDBJ databases">
        <authorList>
            <person name="Varghese N."/>
            <person name="Submissions S."/>
        </authorList>
    </citation>
    <scope>NUCLEOTIDE SEQUENCE [LARGE SCALE GENOMIC DNA]</scope>
    <source>
        <strain evidence="11 12">DSM 21342</strain>
    </source>
</reference>
<feature type="transmembrane region" description="Helical" evidence="9">
    <location>
        <begin position="111"/>
        <end position="127"/>
    </location>
</feature>
<feature type="transmembrane region" description="Helical" evidence="9">
    <location>
        <begin position="44"/>
        <end position="64"/>
    </location>
</feature>
<keyword evidence="6" id="KW-0201">Cytochrome c-type biogenesis</keyword>
<dbReference type="EMBL" id="FXSZ01000005">
    <property type="protein sequence ID" value="SMO65846.1"/>
    <property type="molecule type" value="Genomic_DNA"/>
</dbReference>
<dbReference type="GO" id="GO:0020037">
    <property type="term" value="F:heme binding"/>
    <property type="evidence" value="ECO:0007669"/>
    <property type="project" value="InterPro"/>
</dbReference>
<dbReference type="AlphaFoldDB" id="A0A521D2C2"/>
<comment type="subcellular location">
    <subcellularLocation>
        <location evidence="2">Membrane</location>
        <topology evidence="2">Multi-pass membrane protein</topology>
    </subcellularLocation>
</comment>
<dbReference type="PANTHER" id="PTHR30071:SF1">
    <property type="entry name" value="CYTOCHROME B_B6 PROTEIN-RELATED"/>
    <property type="match status" value="1"/>
</dbReference>
<dbReference type="Proteomes" id="UP000315971">
    <property type="component" value="Unassembled WGS sequence"/>
</dbReference>
<dbReference type="PRINTS" id="PR01386">
    <property type="entry name" value="CCMCBIOGNSIS"/>
</dbReference>
<name>A0A521D2C2_9SPHI</name>
<dbReference type="InterPro" id="IPR045062">
    <property type="entry name" value="Cyt_c_biogenesis_CcsA/CcmC"/>
</dbReference>
<evidence type="ECO:0000256" key="5">
    <source>
        <dbReference type="ARBA" id="ARBA00022692"/>
    </source>
</evidence>
<accession>A0A521D2C2</accession>
<keyword evidence="12" id="KW-1185">Reference proteome</keyword>
<comment type="function">
    <text evidence="1">Required for the export of heme to the periplasm for the biogenesis of c-type cytochromes.</text>
</comment>
<gene>
    <name evidence="11" type="ORF">SAMN06265350_105189</name>
</gene>
<evidence type="ECO:0000256" key="6">
    <source>
        <dbReference type="ARBA" id="ARBA00022748"/>
    </source>
</evidence>
<evidence type="ECO:0000313" key="12">
    <source>
        <dbReference type="Proteomes" id="UP000315971"/>
    </source>
</evidence>
<dbReference type="Pfam" id="PF01578">
    <property type="entry name" value="Cytochrom_C_asm"/>
    <property type="match status" value="1"/>
</dbReference>
<dbReference type="InterPro" id="IPR002541">
    <property type="entry name" value="Cyt_c_assembly"/>
</dbReference>
<feature type="transmembrane region" description="Helical" evidence="9">
    <location>
        <begin position="187"/>
        <end position="204"/>
    </location>
</feature>
<proteinExistence type="inferred from homology"/>
<evidence type="ECO:0000256" key="8">
    <source>
        <dbReference type="ARBA" id="ARBA00023136"/>
    </source>
</evidence>
<dbReference type="PANTHER" id="PTHR30071">
    <property type="entry name" value="HEME EXPORTER PROTEIN C"/>
    <property type="match status" value="1"/>
</dbReference>
<evidence type="ECO:0000256" key="4">
    <source>
        <dbReference type="ARBA" id="ARBA00016463"/>
    </source>
</evidence>
<sequence>MKNNWWKFLAVAFVFYSIIGGLLFEVPVRAILNETIRNLYFHVPMWFAMIIVFCMSVFYSVKYLRTGHEYDDLKAIEYANVGVIFGCLGLITGMLWAQFTWGEWWSNDPKQNSAAIAMLIYLAYLVLRNSIDEEQKRARIGAIYNIFAFPVMIVLLFVLPRMTDSLHPGNGGNPGFNSYDLDSRMRMVFYPACAGWIMLGLWIAQIRFRMRKLENDILHQ</sequence>
<dbReference type="GO" id="GO:0015232">
    <property type="term" value="F:heme transmembrane transporter activity"/>
    <property type="evidence" value="ECO:0007669"/>
    <property type="project" value="InterPro"/>
</dbReference>
<keyword evidence="8 9" id="KW-0472">Membrane</keyword>
<protein>
    <recommendedName>
        <fullName evidence="4">Heme exporter protein C</fullName>
    </recommendedName>
</protein>
<dbReference type="GO" id="GO:0005886">
    <property type="term" value="C:plasma membrane"/>
    <property type="evidence" value="ECO:0007669"/>
    <property type="project" value="TreeGrafter"/>
</dbReference>
<comment type="similarity">
    <text evidence="3">Belongs to the CcmC/CycZ/HelC family.</text>
</comment>
<dbReference type="RefSeq" id="WP_142603796.1">
    <property type="nucleotide sequence ID" value="NZ_FXSZ01000005.1"/>
</dbReference>
<keyword evidence="7 9" id="KW-1133">Transmembrane helix</keyword>
<evidence type="ECO:0000256" key="1">
    <source>
        <dbReference type="ARBA" id="ARBA00002442"/>
    </source>
</evidence>
<evidence type="ECO:0000256" key="9">
    <source>
        <dbReference type="SAM" id="Phobius"/>
    </source>
</evidence>